<reference evidence="2" key="1">
    <citation type="submission" date="2023-07" db="EMBL/GenBank/DDBJ databases">
        <title>draft genome sequence of fig (Ficus carica).</title>
        <authorList>
            <person name="Takahashi T."/>
            <person name="Nishimura K."/>
        </authorList>
    </citation>
    <scope>NUCLEOTIDE SEQUENCE</scope>
</reference>
<evidence type="ECO:0000313" key="2">
    <source>
        <dbReference type="EMBL" id="GMN44206.1"/>
    </source>
</evidence>
<feature type="compositionally biased region" description="Polar residues" evidence="1">
    <location>
        <begin position="101"/>
        <end position="113"/>
    </location>
</feature>
<comment type="caution">
    <text evidence="2">The sequence shown here is derived from an EMBL/GenBank/DDBJ whole genome shotgun (WGS) entry which is preliminary data.</text>
</comment>
<dbReference type="Proteomes" id="UP001187192">
    <property type="component" value="Unassembled WGS sequence"/>
</dbReference>
<feature type="region of interest" description="Disordered" evidence="1">
    <location>
        <begin position="1"/>
        <end position="73"/>
    </location>
</feature>
<gene>
    <name evidence="2" type="ORF">TIFTF001_013407</name>
</gene>
<organism evidence="2 3">
    <name type="scientific">Ficus carica</name>
    <name type="common">Common fig</name>
    <dbReference type="NCBI Taxonomy" id="3494"/>
    <lineage>
        <taxon>Eukaryota</taxon>
        <taxon>Viridiplantae</taxon>
        <taxon>Streptophyta</taxon>
        <taxon>Embryophyta</taxon>
        <taxon>Tracheophyta</taxon>
        <taxon>Spermatophyta</taxon>
        <taxon>Magnoliopsida</taxon>
        <taxon>eudicotyledons</taxon>
        <taxon>Gunneridae</taxon>
        <taxon>Pentapetalae</taxon>
        <taxon>rosids</taxon>
        <taxon>fabids</taxon>
        <taxon>Rosales</taxon>
        <taxon>Moraceae</taxon>
        <taxon>Ficeae</taxon>
        <taxon>Ficus</taxon>
    </lineage>
</organism>
<dbReference type="AlphaFoldDB" id="A0AA88AHT3"/>
<protein>
    <submittedName>
        <fullName evidence="2">Uncharacterized protein</fullName>
    </submittedName>
</protein>
<proteinExistence type="predicted"/>
<evidence type="ECO:0000256" key="1">
    <source>
        <dbReference type="SAM" id="MobiDB-lite"/>
    </source>
</evidence>
<feature type="region of interest" description="Disordered" evidence="1">
    <location>
        <begin position="89"/>
        <end position="140"/>
    </location>
</feature>
<accession>A0AA88AHT3</accession>
<feature type="compositionally biased region" description="Low complexity" evidence="1">
    <location>
        <begin position="41"/>
        <end position="50"/>
    </location>
</feature>
<feature type="compositionally biased region" description="Polar residues" evidence="1">
    <location>
        <begin position="1"/>
        <end position="11"/>
    </location>
</feature>
<keyword evidence="3" id="KW-1185">Reference proteome</keyword>
<sequence length="140" mass="15235">MCYFQSSSNSPVGEEGKTGHRRLSYAVEPVAAFPATPPTSPRRSSTLSEPHPLPPACDCKSSEPHSSSDAVHAIPLCPSSSRFQIYNQQIVDRPSPIRAPTPSTRAPSNSRFQICNRRIADRPSPPPHSGAVHATPRDRR</sequence>
<name>A0AA88AHT3_FICCA</name>
<dbReference type="EMBL" id="BTGU01000018">
    <property type="protein sequence ID" value="GMN44206.1"/>
    <property type="molecule type" value="Genomic_DNA"/>
</dbReference>
<evidence type="ECO:0000313" key="3">
    <source>
        <dbReference type="Proteomes" id="UP001187192"/>
    </source>
</evidence>